<comment type="caution">
    <text evidence="2">The sequence shown here is derived from an EMBL/GenBank/DDBJ whole genome shotgun (WGS) entry which is preliminary data.</text>
</comment>
<evidence type="ECO:0000313" key="2">
    <source>
        <dbReference type="EMBL" id="KTD25425.1"/>
    </source>
</evidence>
<dbReference type="InterPro" id="IPR019277">
    <property type="entry name" value="DUF2304"/>
</dbReference>
<dbReference type="RefSeq" id="WP_028374346.1">
    <property type="nucleotide sequence ID" value="NZ_CAAAJD010000007.1"/>
</dbReference>
<feature type="transmembrane region" description="Helical" evidence="1">
    <location>
        <begin position="6"/>
        <end position="26"/>
    </location>
</feature>
<keyword evidence="1" id="KW-0812">Transmembrane</keyword>
<dbReference type="STRING" id="45067.Llan_0171"/>
<feature type="transmembrane region" description="Helical" evidence="1">
    <location>
        <begin position="71"/>
        <end position="89"/>
    </location>
</feature>
<dbReference type="PATRIC" id="fig|45067.4.peg.177"/>
<dbReference type="EMBL" id="LNYI01000004">
    <property type="protein sequence ID" value="KTD25425.1"/>
    <property type="molecule type" value="Genomic_DNA"/>
</dbReference>
<dbReference type="AlphaFoldDB" id="A0A0W0VZH7"/>
<keyword evidence="1" id="KW-0472">Membrane</keyword>
<dbReference type="Pfam" id="PF10066">
    <property type="entry name" value="DUF2304"/>
    <property type="match status" value="1"/>
</dbReference>
<organism evidence="2 3">
    <name type="scientific">Legionella lansingensis</name>
    <dbReference type="NCBI Taxonomy" id="45067"/>
    <lineage>
        <taxon>Bacteria</taxon>
        <taxon>Pseudomonadati</taxon>
        <taxon>Pseudomonadota</taxon>
        <taxon>Gammaproteobacteria</taxon>
        <taxon>Legionellales</taxon>
        <taxon>Legionellaceae</taxon>
        <taxon>Legionella</taxon>
    </lineage>
</organism>
<evidence type="ECO:0000313" key="3">
    <source>
        <dbReference type="Proteomes" id="UP000054869"/>
    </source>
</evidence>
<proteinExistence type="predicted"/>
<gene>
    <name evidence="2" type="ORF">Llan_0171</name>
</gene>
<evidence type="ECO:0008006" key="4">
    <source>
        <dbReference type="Google" id="ProtNLM"/>
    </source>
</evidence>
<keyword evidence="1" id="KW-1133">Transmembrane helix</keyword>
<evidence type="ECO:0000256" key="1">
    <source>
        <dbReference type="SAM" id="Phobius"/>
    </source>
</evidence>
<protein>
    <recommendedName>
        <fullName evidence="4">Transmembrane protein</fullName>
    </recommendedName>
</protein>
<keyword evidence="3" id="KW-1185">Reference proteome</keyword>
<dbReference type="Proteomes" id="UP000054869">
    <property type="component" value="Unassembled WGS sequence"/>
</dbReference>
<feature type="transmembrane region" description="Helical" evidence="1">
    <location>
        <begin position="33"/>
        <end position="51"/>
    </location>
</feature>
<accession>A0A0W0VZH7</accession>
<dbReference type="OrthoDB" id="5653422at2"/>
<sequence length="129" mass="14739">MGYIMQPAFLGITVIFLVFLYTIYLVRSERLSAHMAISWVIAEAAFIVVMFSDNLRASLRSFLGEQNAPYSLFLLGAVWIVFLMLESLTRVSSLTVKLKQINQELGLTRERLDRAEEKLRTYGTNQPSE</sequence>
<name>A0A0W0VZH7_9GAMM</name>
<reference evidence="2 3" key="1">
    <citation type="submission" date="2015-11" db="EMBL/GenBank/DDBJ databases">
        <title>Genomic analysis of 38 Legionella species identifies large and diverse effector repertoires.</title>
        <authorList>
            <person name="Burstein D."/>
            <person name="Amaro F."/>
            <person name="Zusman T."/>
            <person name="Lifshitz Z."/>
            <person name="Cohen O."/>
            <person name="Gilbert J.A."/>
            <person name="Pupko T."/>
            <person name="Shuman H.A."/>
            <person name="Segal G."/>
        </authorList>
    </citation>
    <scope>NUCLEOTIDE SEQUENCE [LARGE SCALE GENOMIC DNA]</scope>
    <source>
        <strain evidence="2 3">ATCC 49751</strain>
    </source>
</reference>